<comment type="caution">
    <text evidence="2">The sequence shown here is derived from an EMBL/GenBank/DDBJ whole genome shotgun (WGS) entry which is preliminary data.</text>
</comment>
<evidence type="ECO:0000313" key="2">
    <source>
        <dbReference type="EMBL" id="KAL2516064.1"/>
    </source>
</evidence>
<dbReference type="Proteomes" id="UP001604277">
    <property type="component" value="Unassembled WGS sequence"/>
</dbReference>
<dbReference type="PANTHER" id="PTHR23146:SF0">
    <property type="entry name" value="RNA POLYMERASE-ASSOCIATED PROTEIN LEO1"/>
    <property type="match status" value="1"/>
</dbReference>
<reference evidence="3" key="1">
    <citation type="submission" date="2024-07" db="EMBL/GenBank/DDBJ databases">
        <title>Two chromosome-level genome assemblies of Korean endemic species Abeliophyllum distichum and Forsythia ovata (Oleaceae).</title>
        <authorList>
            <person name="Jang H."/>
        </authorList>
    </citation>
    <scope>NUCLEOTIDE SEQUENCE [LARGE SCALE GENOMIC DNA]</scope>
</reference>
<dbReference type="PANTHER" id="PTHR23146">
    <property type="entry name" value="LEO1 PROTEIN"/>
    <property type="match status" value="1"/>
</dbReference>
<dbReference type="AlphaFoldDB" id="A0ABD1TTL8"/>
<feature type="region of interest" description="Disordered" evidence="1">
    <location>
        <begin position="333"/>
        <end position="394"/>
    </location>
</feature>
<keyword evidence="3" id="KW-1185">Reference proteome</keyword>
<gene>
    <name evidence="2" type="ORF">Fot_30035</name>
</gene>
<evidence type="ECO:0000256" key="1">
    <source>
        <dbReference type="SAM" id="MobiDB-lite"/>
    </source>
</evidence>
<dbReference type="InterPro" id="IPR007149">
    <property type="entry name" value="Leo1"/>
</dbReference>
<evidence type="ECO:0000313" key="3">
    <source>
        <dbReference type="Proteomes" id="UP001604277"/>
    </source>
</evidence>
<sequence>MELSRTSQQPFQSLKGVKIRIKCLFRLLDQIKLQKSRVVGLALAEQLFDDEVGNDTMLCCSIDWSSSSSSRADKERSYERELWPKDIVQDEEVPYENEKECTEAEPKVKANILPQVLEIPICHPLGDQDKMHTIKLSNIVGIDPRPFDPCTYVKHDFFATDKSGFKRCIPSQNIIRWRNVKNPDGTTSVESNARFVRWSDESLQLHIGEEVFDVSEEDANDIQTHLFLRHGKGIFQSQGRILKRMQFMPSSLNSDTHRTLCALVDARHKKVNKVKQCIAEIDPEREMELKERVERQIIRANKLLNRKRERVVRKYTQIEGKDPQLSVAFLEDANDEGPKHPHKLALPAAGSSQRAMPLSKKEKPKYKSKGKESEGPSSKRRSEGDTTALQGRKA</sequence>
<accession>A0ABD1TTL8</accession>
<dbReference type="Pfam" id="PF04004">
    <property type="entry name" value="Leo1"/>
    <property type="match status" value="1"/>
</dbReference>
<organism evidence="2 3">
    <name type="scientific">Forsythia ovata</name>
    <dbReference type="NCBI Taxonomy" id="205694"/>
    <lineage>
        <taxon>Eukaryota</taxon>
        <taxon>Viridiplantae</taxon>
        <taxon>Streptophyta</taxon>
        <taxon>Embryophyta</taxon>
        <taxon>Tracheophyta</taxon>
        <taxon>Spermatophyta</taxon>
        <taxon>Magnoliopsida</taxon>
        <taxon>eudicotyledons</taxon>
        <taxon>Gunneridae</taxon>
        <taxon>Pentapetalae</taxon>
        <taxon>asterids</taxon>
        <taxon>lamiids</taxon>
        <taxon>Lamiales</taxon>
        <taxon>Oleaceae</taxon>
        <taxon>Forsythieae</taxon>
        <taxon>Forsythia</taxon>
    </lineage>
</organism>
<dbReference type="EMBL" id="JBFOLJ010000008">
    <property type="protein sequence ID" value="KAL2516064.1"/>
    <property type="molecule type" value="Genomic_DNA"/>
</dbReference>
<name>A0ABD1TTL8_9LAMI</name>
<protein>
    <submittedName>
        <fullName evidence="2">RNA polymerase-associated protein LEO1</fullName>
    </submittedName>
</protein>
<proteinExistence type="predicted"/>
<feature type="compositionally biased region" description="Polar residues" evidence="1">
    <location>
        <begin position="385"/>
        <end position="394"/>
    </location>
</feature>